<feature type="transmembrane region" description="Helical" evidence="6">
    <location>
        <begin position="78"/>
        <end position="97"/>
    </location>
</feature>
<evidence type="ECO:0000313" key="10">
    <source>
        <dbReference type="Proteomes" id="UP001163687"/>
    </source>
</evidence>
<feature type="transmembrane region" description="Helical" evidence="6">
    <location>
        <begin position="6"/>
        <end position="29"/>
    </location>
</feature>
<keyword evidence="6" id="KW-0133">Cell shape</keyword>
<evidence type="ECO:0000256" key="3">
    <source>
        <dbReference type="ARBA" id="ARBA00022692"/>
    </source>
</evidence>
<dbReference type="NCBIfam" id="TIGR00445">
    <property type="entry name" value="mraY"/>
    <property type="match status" value="1"/>
</dbReference>
<gene>
    <name evidence="6 9" type="primary">mraY</name>
    <name evidence="9" type="ORF">caldi_18490</name>
</gene>
<keyword evidence="6" id="KW-0961">Cell wall biogenesis/degradation</keyword>
<keyword evidence="6 8" id="KW-0479">Metal-binding</keyword>
<reference evidence="9" key="1">
    <citation type="submission" date="2022-03" db="EMBL/GenBank/DDBJ databases">
        <title>Complete genome sequence of Caldinitratiruptor microaerophilus.</title>
        <authorList>
            <person name="Mukaiyama R."/>
            <person name="Nishiyama T."/>
            <person name="Ueda K."/>
        </authorList>
    </citation>
    <scope>NUCLEOTIDE SEQUENCE</scope>
    <source>
        <strain evidence="9">JCM 16183</strain>
    </source>
</reference>
<feature type="binding site" evidence="8">
    <location>
        <position position="233"/>
    </location>
    <ligand>
        <name>Mg(2+)</name>
        <dbReference type="ChEBI" id="CHEBI:18420"/>
    </ligand>
</feature>
<evidence type="ECO:0000256" key="4">
    <source>
        <dbReference type="ARBA" id="ARBA00022989"/>
    </source>
</evidence>
<feature type="transmembrane region" description="Helical" evidence="6">
    <location>
        <begin position="156"/>
        <end position="174"/>
    </location>
</feature>
<keyword evidence="6 8" id="KW-0460">Magnesium</keyword>
<accession>A0AA35CLK3</accession>
<keyword evidence="6" id="KW-0573">Peptidoglycan synthesis</keyword>
<keyword evidence="6" id="KW-1003">Cell membrane</keyword>
<proteinExistence type="inferred from homology"/>
<evidence type="ECO:0000313" key="9">
    <source>
        <dbReference type="EMBL" id="BDG60759.1"/>
    </source>
</evidence>
<dbReference type="EC" id="2.7.8.13" evidence="6 7"/>
<keyword evidence="6" id="KW-0131">Cell cycle</keyword>
<comment type="subcellular location">
    <subcellularLocation>
        <location evidence="6">Cell membrane</location>
        <topology evidence="6">Multi-pass membrane protein</topology>
    </subcellularLocation>
    <subcellularLocation>
        <location evidence="1">Membrane</location>
        <topology evidence="1">Multi-pass membrane protein</topology>
    </subcellularLocation>
</comment>
<dbReference type="RefSeq" id="WP_264841457.1">
    <property type="nucleotide sequence ID" value="NZ_AP025628.1"/>
</dbReference>
<feature type="transmembrane region" description="Helical" evidence="6">
    <location>
        <begin position="118"/>
        <end position="136"/>
    </location>
</feature>
<dbReference type="EMBL" id="AP025628">
    <property type="protein sequence ID" value="BDG60759.1"/>
    <property type="molecule type" value="Genomic_DNA"/>
</dbReference>
<comment type="pathway">
    <text evidence="6">Cell wall biogenesis; peptidoglycan biosynthesis.</text>
</comment>
<dbReference type="CDD" id="cd06852">
    <property type="entry name" value="GT_MraY"/>
    <property type="match status" value="1"/>
</dbReference>
<evidence type="ECO:0000256" key="5">
    <source>
        <dbReference type="ARBA" id="ARBA00023136"/>
    </source>
</evidence>
<organism evidence="9 10">
    <name type="scientific">Caldinitratiruptor microaerophilus</name>
    <dbReference type="NCBI Taxonomy" id="671077"/>
    <lineage>
        <taxon>Bacteria</taxon>
        <taxon>Bacillati</taxon>
        <taxon>Bacillota</taxon>
        <taxon>Clostridia</taxon>
        <taxon>Eubacteriales</taxon>
        <taxon>Symbiobacteriaceae</taxon>
        <taxon>Caldinitratiruptor</taxon>
    </lineage>
</organism>
<dbReference type="Pfam" id="PF00953">
    <property type="entry name" value="Glycos_transf_4"/>
    <property type="match status" value="1"/>
</dbReference>
<dbReference type="InterPro" id="IPR003524">
    <property type="entry name" value="PNAcMuramoyl-5peptid_Trfase"/>
</dbReference>
<dbReference type="GO" id="GO:0051301">
    <property type="term" value="P:cell division"/>
    <property type="evidence" value="ECO:0007669"/>
    <property type="project" value="UniProtKB-KW"/>
</dbReference>
<keyword evidence="2 6" id="KW-0808">Transferase</keyword>
<evidence type="ECO:0000256" key="6">
    <source>
        <dbReference type="HAMAP-Rule" id="MF_00038"/>
    </source>
</evidence>
<dbReference type="GO" id="GO:0008963">
    <property type="term" value="F:phospho-N-acetylmuramoyl-pentapeptide-transferase activity"/>
    <property type="evidence" value="ECO:0007669"/>
    <property type="project" value="UniProtKB-UniRule"/>
</dbReference>
<dbReference type="KEGG" id="cmic:caldi_18490"/>
<feature type="transmembrane region" description="Helical" evidence="6">
    <location>
        <begin position="255"/>
        <end position="277"/>
    </location>
</feature>
<dbReference type="HAMAP" id="MF_00038">
    <property type="entry name" value="MraY"/>
    <property type="match status" value="1"/>
</dbReference>
<dbReference type="GO" id="GO:0009252">
    <property type="term" value="P:peptidoglycan biosynthetic process"/>
    <property type="evidence" value="ECO:0007669"/>
    <property type="project" value="UniProtKB-UniRule"/>
</dbReference>
<keyword evidence="10" id="KW-1185">Reference proteome</keyword>
<comment type="function">
    <text evidence="6">Catalyzes the initial step of the lipid cycle reactions in the biosynthesis of the cell wall peptidoglycan: transfers peptidoglycan precursor phospho-MurNAc-pentapeptide from UDP-MurNAc-pentapeptide onto the lipid carrier undecaprenyl phosphate, yielding undecaprenyl-pyrophosphoryl-MurNAc-pentapeptide, known as lipid I.</text>
</comment>
<sequence length="327" mass="34275">MTLSTRLLVALAGTYLLALLTGQVLIPLLRRRKAGQVVRAEGPRTHLAKAGTPVMGGLIFAIPAVLFTLALAPREPRHLAPVLIALAVAVGHGLIGLADDYLKVVLRRPLGLKAREKLVGQVLLAAGLAWAAADLLGLGTDVRVPFTGTTLPLGNWYYLLIVLVVVGTGNAVNLTDGADGLLAGSAVAVFGFYTVVALLRGQGGLAILSAAVAAGSLAFLYYNRHPARVFMGDVGSLFLGGALAALAVLTRTELLLPVAGVLYVVETLSVILQVASFRLTGKRILRMSPLHHHFELVGWPEPAVVRRLWLASVVGVALAWIGLGAML</sequence>
<name>A0AA35CLK3_9FIRM</name>
<feature type="binding site" evidence="8">
    <location>
        <position position="173"/>
    </location>
    <ligand>
        <name>Mg(2+)</name>
        <dbReference type="ChEBI" id="CHEBI:18420"/>
    </ligand>
</feature>
<dbReference type="GO" id="GO:0005886">
    <property type="term" value="C:plasma membrane"/>
    <property type="evidence" value="ECO:0007669"/>
    <property type="project" value="UniProtKB-SubCell"/>
</dbReference>
<keyword evidence="6" id="KW-0132">Cell division</keyword>
<evidence type="ECO:0000256" key="1">
    <source>
        <dbReference type="ARBA" id="ARBA00004141"/>
    </source>
</evidence>
<comment type="cofactor">
    <cofactor evidence="6 8">
        <name>Mg(2+)</name>
        <dbReference type="ChEBI" id="CHEBI:18420"/>
    </cofactor>
</comment>
<dbReference type="PANTHER" id="PTHR22926">
    <property type="entry name" value="PHOSPHO-N-ACETYLMURAMOYL-PENTAPEPTIDE-TRANSFERASE"/>
    <property type="match status" value="1"/>
</dbReference>
<feature type="transmembrane region" description="Helical" evidence="6">
    <location>
        <begin position="205"/>
        <end position="222"/>
    </location>
</feature>
<dbReference type="InterPro" id="IPR000715">
    <property type="entry name" value="Glycosyl_transferase_4"/>
</dbReference>
<comment type="similarity">
    <text evidence="6">Belongs to the glycosyltransferase 4 family. MraY subfamily.</text>
</comment>
<feature type="transmembrane region" description="Helical" evidence="6">
    <location>
        <begin position="308"/>
        <end position="326"/>
    </location>
</feature>
<feature type="transmembrane region" description="Helical" evidence="6">
    <location>
        <begin position="50"/>
        <end position="72"/>
    </location>
</feature>
<dbReference type="PANTHER" id="PTHR22926:SF5">
    <property type="entry name" value="PHOSPHO-N-ACETYLMURAMOYL-PENTAPEPTIDE-TRANSFERASE HOMOLOG"/>
    <property type="match status" value="1"/>
</dbReference>
<feature type="transmembrane region" description="Helical" evidence="6">
    <location>
        <begin position="181"/>
        <end position="199"/>
    </location>
</feature>
<dbReference type="AlphaFoldDB" id="A0AA35CLK3"/>
<comment type="catalytic activity">
    <reaction evidence="6">
        <text>UDP-N-acetyl-alpha-D-muramoyl-L-alanyl-gamma-D-glutamyl-meso-2,6-diaminopimeloyl-D-alanyl-D-alanine + di-trans,octa-cis-undecaprenyl phosphate = di-trans,octa-cis-undecaprenyl diphospho-N-acetyl-alpha-D-muramoyl-L-alanyl-D-glutamyl-meso-2,6-diaminopimeloyl-D-alanyl-D-alanine + UMP</text>
        <dbReference type="Rhea" id="RHEA:28386"/>
        <dbReference type="ChEBI" id="CHEBI:57865"/>
        <dbReference type="ChEBI" id="CHEBI:60392"/>
        <dbReference type="ChEBI" id="CHEBI:61386"/>
        <dbReference type="ChEBI" id="CHEBI:61387"/>
        <dbReference type="EC" id="2.7.8.13"/>
    </reaction>
</comment>
<keyword evidence="3 6" id="KW-0812">Transmembrane</keyword>
<protein>
    <recommendedName>
        <fullName evidence="6 7">Phospho-N-acetylmuramoyl-pentapeptide-transferase</fullName>
        <ecNumber evidence="6 7">2.7.8.13</ecNumber>
    </recommendedName>
    <alternativeName>
        <fullName evidence="6">UDP-MurNAc-pentapeptide phosphotransferase</fullName>
    </alternativeName>
</protein>
<dbReference type="GO" id="GO:0008360">
    <property type="term" value="P:regulation of cell shape"/>
    <property type="evidence" value="ECO:0007669"/>
    <property type="project" value="UniProtKB-KW"/>
</dbReference>
<feature type="transmembrane region" description="Helical" evidence="6">
    <location>
        <begin position="229"/>
        <end position="249"/>
    </location>
</feature>
<keyword evidence="5 6" id="KW-0472">Membrane</keyword>
<evidence type="ECO:0000256" key="2">
    <source>
        <dbReference type="ARBA" id="ARBA00022679"/>
    </source>
</evidence>
<evidence type="ECO:0000256" key="7">
    <source>
        <dbReference type="NCBIfam" id="TIGR00445"/>
    </source>
</evidence>
<dbReference type="GO" id="GO:0071555">
    <property type="term" value="P:cell wall organization"/>
    <property type="evidence" value="ECO:0007669"/>
    <property type="project" value="UniProtKB-KW"/>
</dbReference>
<evidence type="ECO:0000256" key="8">
    <source>
        <dbReference type="PIRSR" id="PIRSR600715-1"/>
    </source>
</evidence>
<dbReference type="GO" id="GO:0046872">
    <property type="term" value="F:metal ion binding"/>
    <property type="evidence" value="ECO:0007669"/>
    <property type="project" value="UniProtKB-KW"/>
</dbReference>
<keyword evidence="4 6" id="KW-1133">Transmembrane helix</keyword>
<dbReference type="Proteomes" id="UP001163687">
    <property type="component" value="Chromosome"/>
</dbReference>